<evidence type="ECO:0000256" key="1">
    <source>
        <dbReference type="ARBA" id="ARBA00022837"/>
    </source>
</evidence>
<dbReference type="CDD" id="cd00051">
    <property type="entry name" value="EFh"/>
    <property type="match status" value="1"/>
</dbReference>
<accession>A0A0M0K170</accession>
<comment type="caution">
    <text evidence="3">The sequence shown here is derived from an EMBL/GenBank/DDBJ whole genome shotgun (WGS) entry which is preliminary data.</text>
</comment>
<evidence type="ECO:0000313" key="3">
    <source>
        <dbReference type="EMBL" id="KOO32138.1"/>
    </source>
</evidence>
<feature type="domain" description="EF-hand" evidence="2">
    <location>
        <begin position="706"/>
        <end position="741"/>
    </location>
</feature>
<evidence type="ECO:0000313" key="4">
    <source>
        <dbReference type="Proteomes" id="UP000037460"/>
    </source>
</evidence>
<dbReference type="InterPro" id="IPR018247">
    <property type="entry name" value="EF_Hand_1_Ca_BS"/>
</dbReference>
<gene>
    <name evidence="3" type="ORF">Ctob_008733</name>
</gene>
<dbReference type="PROSITE" id="PS50222">
    <property type="entry name" value="EF_HAND_2"/>
    <property type="match status" value="1"/>
</dbReference>
<keyword evidence="1" id="KW-0106">Calcium</keyword>
<sequence>MDRQPAVGQRPSSSLDFSAHAVREFQPARRAQPSVCVVTVMTANLLGGWGGHAVEQTLNWALAHGYTYALFTERLVPETIPAVWSNPLAVHVMLERGEDACAVVFYLDGDAVVNNVSSSLEGTIERLLPLDGPSFVFPCHSPFAEADGATCHVGGQCRCGRAAAGCSARALERMAHRKVTGAKHVPWCLINSGAYLVRNTARARARVKWWAERDGCEVGTLGRGAPEQACAQRMKALWPAEVDVVSARLFNTPAWFDAERVGRSTDPIAEYEAMRLTASSPEELRCFGDPRQLVCHLWNALRRRPPQVSFQASPFEPPPPAEQLYVGAEANRYGELANPSSVGGDEMLRSDGRDPRTFTGRTVLNSGVILGQLPTLLAYLDWLLASAGPWCDQGRLNAFALAFPERVAAPPLGASRFLTFDRFDLGRLWAVAREVARARRRAQRSSDMHNRHTLNRLRTPSGMASFARSLRMRTYADAVRRHNGVVGEDGGGGGGSGSLPAREIATEIATQTDARDERMMAMLEQDEQSLEHLAEADLAYLEMVRTKAGMGPNPNPGAFAASEAEQALADSWQQLIKLRLKSQKLQLRQRAQPMSDVDMERVESELMCEMARIASRLQQQLHELTSAAAAASPSAAAVAEEHRVVFNGASEDATKSSSWGLAQSWSIEHLNQEKLLRNLATLEGIASIMLRHPEASLEQGRKVCRHVTDDVLTIFRTYDKDSSGSIDLDELSTALSDLKLSASSREIVEIMQYGVATQAVSKHQAELHRSYGMLEMALPASERFELRVAAPGATPGKVASVEQFDPAGQPCIFETKAAPSASKEDPNHMAMVSMLLAPLSQALTLRVEVALLVNNGGKHWAAGLATLDIIRYEVAPSTWAEHQLSISKVENPLMTSDDLG</sequence>
<dbReference type="SUPFAM" id="SSF47473">
    <property type="entry name" value="EF-hand"/>
    <property type="match status" value="1"/>
</dbReference>
<reference evidence="4" key="1">
    <citation type="journal article" date="2015" name="PLoS Genet.">
        <title>Genome Sequence and Transcriptome Analyses of Chrysochromulina tobin: Metabolic Tools for Enhanced Algal Fitness in the Prominent Order Prymnesiales (Haptophyceae).</title>
        <authorList>
            <person name="Hovde B.T."/>
            <person name="Deodato C.R."/>
            <person name="Hunsperger H.M."/>
            <person name="Ryken S.A."/>
            <person name="Yost W."/>
            <person name="Jha R.K."/>
            <person name="Patterson J."/>
            <person name="Monnat R.J. Jr."/>
            <person name="Barlow S.B."/>
            <person name="Starkenburg S.R."/>
            <person name="Cattolico R.A."/>
        </authorList>
    </citation>
    <scope>NUCLEOTIDE SEQUENCE</scope>
    <source>
        <strain evidence="4">CCMP291</strain>
    </source>
</reference>
<organism evidence="3 4">
    <name type="scientific">Chrysochromulina tobinii</name>
    <dbReference type="NCBI Taxonomy" id="1460289"/>
    <lineage>
        <taxon>Eukaryota</taxon>
        <taxon>Haptista</taxon>
        <taxon>Haptophyta</taxon>
        <taxon>Prymnesiophyceae</taxon>
        <taxon>Prymnesiales</taxon>
        <taxon>Chrysochromulinaceae</taxon>
        <taxon>Chrysochromulina</taxon>
    </lineage>
</organism>
<dbReference type="InterPro" id="IPR002048">
    <property type="entry name" value="EF_hand_dom"/>
</dbReference>
<dbReference type="Gene3D" id="1.10.238.10">
    <property type="entry name" value="EF-hand"/>
    <property type="match status" value="1"/>
</dbReference>
<dbReference type="InterPro" id="IPR011992">
    <property type="entry name" value="EF-hand-dom_pair"/>
</dbReference>
<dbReference type="Proteomes" id="UP000037460">
    <property type="component" value="Unassembled WGS sequence"/>
</dbReference>
<dbReference type="GO" id="GO:0005509">
    <property type="term" value="F:calcium ion binding"/>
    <property type="evidence" value="ECO:0007669"/>
    <property type="project" value="InterPro"/>
</dbReference>
<dbReference type="PROSITE" id="PS00018">
    <property type="entry name" value="EF_HAND_1"/>
    <property type="match status" value="1"/>
</dbReference>
<name>A0A0M0K170_9EUKA</name>
<protein>
    <recommendedName>
        <fullName evidence="2">EF-hand domain-containing protein</fullName>
    </recommendedName>
</protein>
<proteinExistence type="predicted"/>
<dbReference type="EMBL" id="JWZX01001842">
    <property type="protein sequence ID" value="KOO32138.1"/>
    <property type="molecule type" value="Genomic_DNA"/>
</dbReference>
<dbReference type="SMART" id="SM00054">
    <property type="entry name" value="EFh"/>
    <property type="match status" value="1"/>
</dbReference>
<dbReference type="AlphaFoldDB" id="A0A0M0K170"/>
<keyword evidence="4" id="KW-1185">Reference proteome</keyword>
<evidence type="ECO:0000259" key="2">
    <source>
        <dbReference type="PROSITE" id="PS50222"/>
    </source>
</evidence>